<keyword evidence="1" id="KW-0812">Transmembrane</keyword>
<reference evidence="3 4" key="2">
    <citation type="submission" date="2013-04" db="EMBL/GenBank/DDBJ databases">
        <authorList>
            <person name="Fiebig A."/>
            <person name="Pradella S."/>
            <person name="Wagner-Doebler I."/>
        </authorList>
    </citation>
    <scope>NUCLEOTIDE SEQUENCE [LARGE SCALE GENOMIC DNA]</scope>
    <source>
        <strain evidence="4">DSM 17067 / NCIMB 14079 / DFL-11</strain>
    </source>
</reference>
<dbReference type="InterPro" id="IPR029044">
    <property type="entry name" value="Nucleotide-diphossugar_trans"/>
</dbReference>
<evidence type="ECO:0000256" key="1">
    <source>
        <dbReference type="SAM" id="Phobius"/>
    </source>
</evidence>
<dbReference type="PANTHER" id="PTHR43179:SF7">
    <property type="entry name" value="RHAMNOSYLTRANSFERASE WBBL"/>
    <property type="match status" value="1"/>
</dbReference>
<evidence type="ECO:0000259" key="2">
    <source>
        <dbReference type="Pfam" id="PF00535"/>
    </source>
</evidence>
<dbReference type="AlphaFoldDB" id="A0A5E8H4V0"/>
<dbReference type="Pfam" id="PF00535">
    <property type="entry name" value="Glycos_transf_2"/>
    <property type="match status" value="1"/>
</dbReference>
<proteinExistence type="predicted"/>
<sequence length="287" mass="32050">MASPRDLTTVTRLIVTFNSADVLEYSRIPADELVTLAVDNASSDDTPANAQALGYEVLNLDQNVGYANAIMAGLDRINTEFVLIANPDVQISTKAIQVLLDAADRQTDCSLFIPRIFKPDGSEFFRYETRFDPRVKNRVPPSTDQNVDTVSGAVLLVRRKPFIQHGGFDTNIFLYFEDDELSLRFRKLNQPMRFVADASAKHIGDGSSGNTVSANRIKDISFGWSWGYLMDKMRLGNRWITFLKILGKLLVYVASFRSGKARRQMGIANGFLKNLAGQPAPFLRNSK</sequence>
<protein>
    <submittedName>
        <fullName evidence="3">Putative glycosyltransferase</fullName>
    </submittedName>
</protein>
<keyword evidence="3" id="KW-0808">Transferase</keyword>
<gene>
    <name evidence="3" type="ORF">SADFL11_4262</name>
</gene>
<keyword evidence="1" id="KW-0472">Membrane</keyword>
<comment type="caution">
    <text evidence="3">The sequence shown here is derived from an EMBL/GenBank/DDBJ whole genome shotgun (WGS) entry which is preliminary data.</text>
</comment>
<dbReference type="EMBL" id="ACCU02000004">
    <property type="protein sequence ID" value="EEE46973.2"/>
    <property type="molecule type" value="Genomic_DNA"/>
</dbReference>
<organism evidence="3 4">
    <name type="scientific">Roseibium alexandrii (strain DSM 17067 / NCIMB 14079 / DFL-11)</name>
    <name type="common">Labrenzia alexandrii</name>
    <dbReference type="NCBI Taxonomy" id="244592"/>
    <lineage>
        <taxon>Bacteria</taxon>
        <taxon>Pseudomonadati</taxon>
        <taxon>Pseudomonadota</taxon>
        <taxon>Alphaproteobacteria</taxon>
        <taxon>Hyphomicrobiales</taxon>
        <taxon>Stappiaceae</taxon>
        <taxon>Roseibium</taxon>
    </lineage>
</organism>
<dbReference type="GO" id="GO:0016740">
    <property type="term" value="F:transferase activity"/>
    <property type="evidence" value="ECO:0007669"/>
    <property type="project" value="UniProtKB-KW"/>
</dbReference>
<evidence type="ECO:0000313" key="3">
    <source>
        <dbReference type="EMBL" id="EEE46973.2"/>
    </source>
</evidence>
<feature type="domain" description="Glycosyltransferase 2-like" evidence="2">
    <location>
        <begin position="36"/>
        <end position="163"/>
    </location>
</feature>
<dbReference type="SUPFAM" id="SSF53448">
    <property type="entry name" value="Nucleotide-diphospho-sugar transferases"/>
    <property type="match status" value="1"/>
</dbReference>
<keyword evidence="1" id="KW-1133">Transmembrane helix</keyword>
<dbReference type="InterPro" id="IPR001173">
    <property type="entry name" value="Glyco_trans_2-like"/>
</dbReference>
<dbReference type="RefSeq" id="WP_040450999.1">
    <property type="nucleotide sequence ID" value="NZ_CM011002.1"/>
</dbReference>
<name>A0A5E8H4V0_ROSAD</name>
<dbReference type="PANTHER" id="PTHR43179">
    <property type="entry name" value="RHAMNOSYLTRANSFERASE WBBL"/>
    <property type="match status" value="1"/>
</dbReference>
<dbReference type="Gene3D" id="3.90.550.10">
    <property type="entry name" value="Spore Coat Polysaccharide Biosynthesis Protein SpsA, Chain A"/>
    <property type="match status" value="1"/>
</dbReference>
<evidence type="ECO:0000313" key="4">
    <source>
        <dbReference type="Proteomes" id="UP000004703"/>
    </source>
</evidence>
<reference evidence="3 4" key="1">
    <citation type="submission" date="2008-01" db="EMBL/GenBank/DDBJ databases">
        <authorList>
            <person name="Wagner-Dobler I."/>
            <person name="Ferriera S."/>
            <person name="Johnson J."/>
            <person name="Kravitz S."/>
            <person name="Beeson K."/>
            <person name="Sutton G."/>
            <person name="Rogers Y.-H."/>
            <person name="Friedman R."/>
            <person name="Frazier M."/>
            <person name="Venter J.C."/>
        </authorList>
    </citation>
    <scope>NUCLEOTIDE SEQUENCE [LARGE SCALE GENOMIC DNA]</scope>
    <source>
        <strain evidence="4">DSM 17067 / NCIMB 14079 / DFL-11</strain>
    </source>
</reference>
<accession>A0A5E8H4V0</accession>
<dbReference type="Proteomes" id="UP000004703">
    <property type="component" value="Chromosome"/>
</dbReference>
<feature type="transmembrane region" description="Helical" evidence="1">
    <location>
        <begin position="239"/>
        <end position="256"/>
    </location>
</feature>